<feature type="region of interest" description="Disordered" evidence="1">
    <location>
        <begin position="78"/>
        <end position="206"/>
    </location>
</feature>
<accession>A0AAN7Q6S8</accession>
<evidence type="ECO:0000313" key="3">
    <source>
        <dbReference type="Proteomes" id="UP001353858"/>
    </source>
</evidence>
<feature type="compositionally biased region" description="Polar residues" evidence="1">
    <location>
        <begin position="134"/>
        <end position="157"/>
    </location>
</feature>
<dbReference type="EMBL" id="JARPUR010000001">
    <property type="protein sequence ID" value="KAK4883852.1"/>
    <property type="molecule type" value="Genomic_DNA"/>
</dbReference>
<dbReference type="AlphaFoldDB" id="A0AAN7Q6S8"/>
<sequence length="383" mass="42673">MVTPSTSFAQVVTAPARIPIQAVQAIGPEIKSIDVKELERELLPRLVDALKAVFALRKDSTEEVTSTKLTLDINRENKKRKDDQRTPLEEKGCIEGSQLSFSQQKDTNMVKKPRGWPKDQMGMLTQSSSSHSSNGNDAQISPSSEEIRFTTTSTTIEPLSDDLLQRTSADSRPNSSTSTSLIHETANDSNLPVGTDNTEVGEESSFPKRPLDLSVFKSLKGKWDIALSECQRHNEGRRIPKKEFSQLVGQVWSQGKGAEVIACIEHSNQTISTTKSLTENGNSESELSDPVYEDDDDGIEAEMREQEDLEKCVEEISKPIEDITSDDWIMVKFAGKKMLKYYVGLVVSTEDKLVELKFAKRIPSLNPHASTFTWADEENSFLL</sequence>
<proteinExistence type="predicted"/>
<evidence type="ECO:0000313" key="2">
    <source>
        <dbReference type="EMBL" id="KAK4883852.1"/>
    </source>
</evidence>
<feature type="compositionally biased region" description="Polar residues" evidence="1">
    <location>
        <begin position="165"/>
        <end position="198"/>
    </location>
</feature>
<dbReference type="Proteomes" id="UP001353858">
    <property type="component" value="Unassembled WGS sequence"/>
</dbReference>
<reference evidence="3" key="1">
    <citation type="submission" date="2023-01" db="EMBL/GenBank/DDBJ databases">
        <title>Key to firefly adult light organ development and bioluminescence: homeobox transcription factors regulate luciferase expression and transportation to peroxisome.</title>
        <authorList>
            <person name="Fu X."/>
        </authorList>
    </citation>
    <scope>NUCLEOTIDE SEQUENCE [LARGE SCALE GENOMIC DNA]</scope>
</reference>
<protein>
    <submittedName>
        <fullName evidence="2">Uncharacterized protein</fullName>
    </submittedName>
</protein>
<evidence type="ECO:0000256" key="1">
    <source>
        <dbReference type="SAM" id="MobiDB-lite"/>
    </source>
</evidence>
<feature type="compositionally biased region" description="Basic and acidic residues" evidence="1">
    <location>
        <begin position="78"/>
        <end position="93"/>
    </location>
</feature>
<feature type="compositionally biased region" description="Polar residues" evidence="1">
    <location>
        <begin position="97"/>
        <end position="107"/>
    </location>
</feature>
<comment type="caution">
    <text evidence="2">The sequence shown here is derived from an EMBL/GenBank/DDBJ whole genome shotgun (WGS) entry which is preliminary data.</text>
</comment>
<keyword evidence="3" id="KW-1185">Reference proteome</keyword>
<name>A0AAN7Q6S8_9COLE</name>
<organism evidence="2 3">
    <name type="scientific">Aquatica leii</name>
    <dbReference type="NCBI Taxonomy" id="1421715"/>
    <lineage>
        <taxon>Eukaryota</taxon>
        <taxon>Metazoa</taxon>
        <taxon>Ecdysozoa</taxon>
        <taxon>Arthropoda</taxon>
        <taxon>Hexapoda</taxon>
        <taxon>Insecta</taxon>
        <taxon>Pterygota</taxon>
        <taxon>Neoptera</taxon>
        <taxon>Endopterygota</taxon>
        <taxon>Coleoptera</taxon>
        <taxon>Polyphaga</taxon>
        <taxon>Elateriformia</taxon>
        <taxon>Elateroidea</taxon>
        <taxon>Lampyridae</taxon>
        <taxon>Luciolinae</taxon>
        <taxon>Aquatica</taxon>
    </lineage>
</organism>
<gene>
    <name evidence="2" type="ORF">RN001_000123</name>
</gene>